<proteinExistence type="inferred from homology"/>
<organism evidence="12 13">
    <name type="scientific">Adlercreutzia shanghongiae</name>
    <dbReference type="NCBI Taxonomy" id="3111773"/>
    <lineage>
        <taxon>Bacteria</taxon>
        <taxon>Bacillati</taxon>
        <taxon>Actinomycetota</taxon>
        <taxon>Coriobacteriia</taxon>
        <taxon>Eggerthellales</taxon>
        <taxon>Eggerthellaceae</taxon>
        <taxon>Adlercreutzia</taxon>
    </lineage>
</organism>
<gene>
    <name evidence="12" type="ORF">VJ920_11100</name>
</gene>
<comment type="function">
    <text evidence="8">Also involved in hydrogenase metallocenter assembly, probably by participating in the nickel insertion step. This function in hydrogenase biosynthesis requires chaperone activity and the presence of the metal-binding domain, but not PPIase activity.</text>
</comment>
<evidence type="ECO:0000256" key="3">
    <source>
        <dbReference type="ARBA" id="ARBA00006577"/>
    </source>
</evidence>
<reference evidence="12 13" key="1">
    <citation type="submission" date="2024-01" db="EMBL/GenBank/DDBJ databases">
        <title>novel species in genus Adlercreutzia.</title>
        <authorList>
            <person name="Liu X."/>
        </authorList>
    </citation>
    <scope>NUCLEOTIDE SEQUENCE [LARGE SCALE GENOMIC DNA]</scope>
    <source>
        <strain evidence="12 13">R22</strain>
    </source>
</reference>
<dbReference type="RefSeq" id="WP_326441600.1">
    <property type="nucleotide sequence ID" value="NZ_JAYMFH010000018.1"/>
</dbReference>
<dbReference type="SUPFAM" id="SSF54534">
    <property type="entry name" value="FKBP-like"/>
    <property type="match status" value="1"/>
</dbReference>
<evidence type="ECO:0000256" key="1">
    <source>
        <dbReference type="ARBA" id="ARBA00000971"/>
    </source>
</evidence>
<keyword evidence="4" id="KW-0963">Cytoplasm</keyword>
<comment type="caution">
    <text evidence="12">The sequence shown here is derived from an EMBL/GenBank/DDBJ whole genome shotgun (WGS) entry which is preliminary data.</text>
</comment>
<protein>
    <recommendedName>
        <fullName evidence="10">Peptidyl-prolyl cis-trans isomerase</fullName>
        <ecNumber evidence="10">5.2.1.8</ecNumber>
    </recommendedName>
</protein>
<evidence type="ECO:0000313" key="12">
    <source>
        <dbReference type="EMBL" id="MEC4295851.1"/>
    </source>
</evidence>
<keyword evidence="13" id="KW-1185">Reference proteome</keyword>
<dbReference type="GO" id="GO:0016853">
    <property type="term" value="F:isomerase activity"/>
    <property type="evidence" value="ECO:0007669"/>
    <property type="project" value="UniProtKB-KW"/>
</dbReference>
<evidence type="ECO:0000256" key="8">
    <source>
        <dbReference type="ARBA" id="ARBA00037071"/>
    </source>
</evidence>
<keyword evidence="7 9" id="KW-0413">Isomerase</keyword>
<dbReference type="InterPro" id="IPR001179">
    <property type="entry name" value="PPIase_FKBP_dom"/>
</dbReference>
<evidence type="ECO:0000259" key="11">
    <source>
        <dbReference type="PROSITE" id="PS50059"/>
    </source>
</evidence>
<evidence type="ECO:0000313" key="13">
    <source>
        <dbReference type="Proteomes" id="UP001343724"/>
    </source>
</evidence>
<comment type="catalytic activity">
    <reaction evidence="1 9 10">
        <text>[protein]-peptidylproline (omega=180) = [protein]-peptidylproline (omega=0)</text>
        <dbReference type="Rhea" id="RHEA:16237"/>
        <dbReference type="Rhea" id="RHEA-COMP:10747"/>
        <dbReference type="Rhea" id="RHEA-COMP:10748"/>
        <dbReference type="ChEBI" id="CHEBI:83833"/>
        <dbReference type="ChEBI" id="CHEBI:83834"/>
        <dbReference type="EC" id="5.2.1.8"/>
    </reaction>
</comment>
<evidence type="ECO:0000256" key="4">
    <source>
        <dbReference type="ARBA" id="ARBA00022490"/>
    </source>
</evidence>
<dbReference type="EMBL" id="JAYMFH010000018">
    <property type="protein sequence ID" value="MEC4295851.1"/>
    <property type="molecule type" value="Genomic_DNA"/>
</dbReference>
<keyword evidence="5 9" id="KW-0697">Rotamase</keyword>
<dbReference type="Gene3D" id="3.10.50.40">
    <property type="match status" value="1"/>
</dbReference>
<sequence>MIDAGCRVRVQYVGRLDDGTVFDSSEAHGGTPLEFVIGSGTVISGLEKAVCELNPHERRTVRIPAAEAYGNYDESLIENVPRAGFPSAEQLPVGEYIVLDIDGERKRARVLSVDEDEIAFDFNHEFAGRDLEFDLEVVDVAGVTGSLIENEEHAAGCTCGCHKLQKQLLDN</sequence>
<dbReference type="PROSITE" id="PS50059">
    <property type="entry name" value="FKBP_PPIASE"/>
    <property type="match status" value="1"/>
</dbReference>
<name>A0ABU6J138_9ACTN</name>
<dbReference type="PANTHER" id="PTHR47861:SF3">
    <property type="entry name" value="FKBP-TYPE PEPTIDYL-PROLYL CIS-TRANS ISOMERASE SLYD"/>
    <property type="match status" value="1"/>
</dbReference>
<keyword evidence="6" id="KW-0143">Chaperone</keyword>
<dbReference type="InterPro" id="IPR046357">
    <property type="entry name" value="PPIase_dom_sf"/>
</dbReference>
<comment type="similarity">
    <text evidence="3 10">Belongs to the FKBP-type PPIase family.</text>
</comment>
<evidence type="ECO:0000256" key="10">
    <source>
        <dbReference type="RuleBase" id="RU003915"/>
    </source>
</evidence>
<dbReference type="Proteomes" id="UP001343724">
    <property type="component" value="Unassembled WGS sequence"/>
</dbReference>
<dbReference type="EC" id="5.2.1.8" evidence="10"/>
<evidence type="ECO:0000256" key="6">
    <source>
        <dbReference type="ARBA" id="ARBA00023186"/>
    </source>
</evidence>
<evidence type="ECO:0000256" key="7">
    <source>
        <dbReference type="ARBA" id="ARBA00023235"/>
    </source>
</evidence>
<evidence type="ECO:0000256" key="2">
    <source>
        <dbReference type="ARBA" id="ARBA00004496"/>
    </source>
</evidence>
<evidence type="ECO:0000256" key="5">
    <source>
        <dbReference type="ARBA" id="ARBA00023110"/>
    </source>
</evidence>
<dbReference type="PANTHER" id="PTHR47861">
    <property type="entry name" value="FKBP-TYPE PEPTIDYL-PROLYL CIS-TRANS ISOMERASE SLYD"/>
    <property type="match status" value="1"/>
</dbReference>
<feature type="domain" description="PPIase FKBP-type" evidence="11">
    <location>
        <begin position="5"/>
        <end position="107"/>
    </location>
</feature>
<comment type="subcellular location">
    <subcellularLocation>
        <location evidence="2">Cytoplasm</location>
    </subcellularLocation>
</comment>
<accession>A0ABU6J138</accession>
<evidence type="ECO:0000256" key="9">
    <source>
        <dbReference type="PROSITE-ProRule" id="PRU00277"/>
    </source>
</evidence>
<dbReference type="Pfam" id="PF00254">
    <property type="entry name" value="FKBP_C"/>
    <property type="match status" value="1"/>
</dbReference>